<evidence type="ECO:0000313" key="10">
    <source>
        <dbReference type="Proteomes" id="UP000646365"/>
    </source>
</evidence>
<keyword evidence="7 8" id="KW-0472">Membrane</keyword>
<organism evidence="9 10">
    <name type="scientific">Aliidongia dinghuensis</name>
    <dbReference type="NCBI Taxonomy" id="1867774"/>
    <lineage>
        <taxon>Bacteria</taxon>
        <taxon>Pseudomonadati</taxon>
        <taxon>Pseudomonadota</taxon>
        <taxon>Alphaproteobacteria</taxon>
        <taxon>Rhodospirillales</taxon>
        <taxon>Dongiaceae</taxon>
        <taxon>Aliidongia</taxon>
    </lineage>
</organism>
<evidence type="ECO:0000313" key="9">
    <source>
        <dbReference type="EMBL" id="GGF33713.1"/>
    </source>
</evidence>
<keyword evidence="6 8" id="KW-1133">Transmembrane helix</keyword>
<dbReference type="PANTHER" id="PTHR30269:SF0">
    <property type="entry name" value="MEMBRANE TRANSPORTER PROTEIN YFCA-RELATED"/>
    <property type="match status" value="1"/>
</dbReference>
<feature type="transmembrane region" description="Helical" evidence="8">
    <location>
        <begin position="204"/>
        <end position="225"/>
    </location>
</feature>
<dbReference type="Proteomes" id="UP000646365">
    <property type="component" value="Unassembled WGS sequence"/>
</dbReference>
<feature type="transmembrane region" description="Helical" evidence="8">
    <location>
        <begin position="12"/>
        <end position="35"/>
    </location>
</feature>
<gene>
    <name evidence="9" type="ORF">GCM10011611_44950</name>
</gene>
<comment type="caution">
    <text evidence="9">The sequence shown here is derived from an EMBL/GenBank/DDBJ whole genome shotgun (WGS) entry which is preliminary data.</text>
</comment>
<feature type="transmembrane region" description="Helical" evidence="8">
    <location>
        <begin position="181"/>
        <end position="198"/>
    </location>
</feature>
<evidence type="ECO:0000256" key="4">
    <source>
        <dbReference type="ARBA" id="ARBA00022475"/>
    </source>
</evidence>
<dbReference type="RefSeq" id="WP_189049973.1">
    <property type="nucleotide sequence ID" value="NZ_BMJQ01000012.1"/>
</dbReference>
<evidence type="ECO:0000256" key="5">
    <source>
        <dbReference type="ARBA" id="ARBA00022692"/>
    </source>
</evidence>
<feature type="transmembrane region" description="Helical" evidence="8">
    <location>
        <begin position="78"/>
        <end position="99"/>
    </location>
</feature>
<dbReference type="Pfam" id="PF01925">
    <property type="entry name" value="TauE"/>
    <property type="match status" value="1"/>
</dbReference>
<dbReference type="GO" id="GO:0005886">
    <property type="term" value="C:plasma membrane"/>
    <property type="evidence" value="ECO:0007669"/>
    <property type="project" value="UniProtKB-SubCell"/>
</dbReference>
<proteinExistence type="inferred from homology"/>
<sequence>MDIPAHLDQVGLLFTASSLAGFIDAIAGGGGLITLPALLLMPIAPIQALATNKLQGSFGTLTASLTMLRRGVVTVAEVRLLFVASLLGSTLGAVLLLLIDPKSLDLLVPVVLVGVALYFLLSPRTGDGGRPPRVGTTVYRLLVVPGIGFYDGMFGPGSGSLFSASGVFLRGQSLLRATATAKVLNFAANLASLVVFVLGDQVQWGVGVVMIVGNMLGARLGALAAIGGGARLIRPMIVLICLAMLVRYAWQNGLV</sequence>
<dbReference type="InterPro" id="IPR002781">
    <property type="entry name" value="TM_pro_TauE-like"/>
</dbReference>
<dbReference type="EMBL" id="BMJQ01000012">
    <property type="protein sequence ID" value="GGF33713.1"/>
    <property type="molecule type" value="Genomic_DNA"/>
</dbReference>
<reference evidence="9" key="2">
    <citation type="submission" date="2020-09" db="EMBL/GenBank/DDBJ databases">
        <authorList>
            <person name="Sun Q."/>
            <person name="Zhou Y."/>
        </authorList>
    </citation>
    <scope>NUCLEOTIDE SEQUENCE</scope>
    <source>
        <strain evidence="9">CGMCC 1.15725</strain>
    </source>
</reference>
<protein>
    <recommendedName>
        <fullName evidence="8">Probable membrane transporter protein</fullName>
    </recommendedName>
</protein>
<dbReference type="PANTHER" id="PTHR30269">
    <property type="entry name" value="TRANSMEMBRANE PROTEIN YFCA"/>
    <property type="match status" value="1"/>
</dbReference>
<feature type="transmembrane region" description="Helical" evidence="8">
    <location>
        <begin position="232"/>
        <end position="250"/>
    </location>
</feature>
<dbReference type="InterPro" id="IPR052017">
    <property type="entry name" value="TSUP"/>
</dbReference>
<dbReference type="AlphaFoldDB" id="A0A8J2YWW0"/>
<keyword evidence="10" id="KW-1185">Reference proteome</keyword>
<comment type="similarity">
    <text evidence="2 8">Belongs to the 4-toluene sulfonate uptake permease (TSUP) (TC 2.A.102) family.</text>
</comment>
<feature type="transmembrane region" description="Helical" evidence="8">
    <location>
        <begin position="142"/>
        <end position="169"/>
    </location>
</feature>
<evidence type="ECO:0000256" key="7">
    <source>
        <dbReference type="ARBA" id="ARBA00023136"/>
    </source>
</evidence>
<evidence type="ECO:0000256" key="2">
    <source>
        <dbReference type="ARBA" id="ARBA00009142"/>
    </source>
</evidence>
<evidence type="ECO:0000256" key="6">
    <source>
        <dbReference type="ARBA" id="ARBA00022989"/>
    </source>
</evidence>
<feature type="transmembrane region" description="Helical" evidence="8">
    <location>
        <begin position="106"/>
        <end position="122"/>
    </location>
</feature>
<accession>A0A8J2YWW0</accession>
<evidence type="ECO:0000256" key="8">
    <source>
        <dbReference type="RuleBase" id="RU363041"/>
    </source>
</evidence>
<reference evidence="9" key="1">
    <citation type="journal article" date="2014" name="Int. J. Syst. Evol. Microbiol.">
        <title>Complete genome sequence of Corynebacterium casei LMG S-19264T (=DSM 44701T), isolated from a smear-ripened cheese.</title>
        <authorList>
            <consortium name="US DOE Joint Genome Institute (JGI-PGF)"/>
            <person name="Walter F."/>
            <person name="Albersmeier A."/>
            <person name="Kalinowski J."/>
            <person name="Ruckert C."/>
        </authorList>
    </citation>
    <scope>NUCLEOTIDE SEQUENCE</scope>
    <source>
        <strain evidence="9">CGMCC 1.15725</strain>
    </source>
</reference>
<comment type="subcellular location">
    <subcellularLocation>
        <location evidence="1 8">Cell membrane</location>
        <topology evidence="1 8">Multi-pass membrane protein</topology>
    </subcellularLocation>
</comment>
<keyword evidence="4 8" id="KW-1003">Cell membrane</keyword>
<keyword evidence="5 8" id="KW-0812">Transmembrane</keyword>
<evidence type="ECO:0000256" key="1">
    <source>
        <dbReference type="ARBA" id="ARBA00004651"/>
    </source>
</evidence>
<name>A0A8J2YWW0_9PROT</name>
<keyword evidence="3" id="KW-0813">Transport</keyword>
<evidence type="ECO:0000256" key="3">
    <source>
        <dbReference type="ARBA" id="ARBA00022448"/>
    </source>
</evidence>